<gene>
    <name evidence="2" type="ORF">FBUS_06447</name>
</gene>
<feature type="compositionally biased region" description="Polar residues" evidence="1">
    <location>
        <begin position="595"/>
        <end position="604"/>
    </location>
</feature>
<feature type="region of interest" description="Disordered" evidence="1">
    <location>
        <begin position="156"/>
        <end position="200"/>
    </location>
</feature>
<feature type="compositionally biased region" description="Polar residues" evidence="1">
    <location>
        <begin position="540"/>
        <end position="551"/>
    </location>
</feature>
<sequence>MTEESVQFASFLYRQIKLPFGRSKWRKEWMVYRKGCQGSVLYSCSRDDFVEQCSDSSSKGEKLRQFYADRCTFQGKTEVGAGLHDHHPATEWTSLVRQKWIRRDRDDTFLPPLAPEQSGSTIQTGSTNDQNTQPKAEPQIFIRASGQTGVNGLDGTYGDSGPAGQNGADITDNYPRGEDGHPGHPGALGQDGEPGGQGQDGQRILIELYPISNQKDERNEELDVVHVYFNGKLCGFLYLGQTDSHAEKATQQQSHIQVVQVDARGGAGGCGGHGGQGGSGGSGGAGGGGGRSMFSSISNGKLMYGRQWSAPIHKDQSKGNFAVEAAVSLLQAGHQRPYDWTGIGSLHRMDRSLHGGTGYQDRGLFIDSGHTNDDDGLLQCALRSIAIEDLGDRSEKSGVNRSYMSRFLQAGDGGVGGPGGQGGNGGDGGAGGNGGLVLVVSSDSRLFQLVECNVSGGASGAGGHCGPGGEGGSGGPPGWVQGCPIRSDLIEPDPCLQNSWYGFCEAGDSGCDQCMTADVPVSLCQHESSHEEEGSIEQSYPNKQNKQGSQQYEVCKSPVTSNCSRRLINSHGTESHSDSTASYYDLDALTGRYQSESVTGNSWNERPRMLPGHWGHSGKNGPPGTCGQPGKCGQDGSVRFMIVPKSVGEGRLKTLMKFGKKVQLLGPAEFVEPSSFFTIHNIQLCNSSIMPSPPGAQLEFIGDPMIIVEKSSLVQIPPNFTEKELTVNYPVRIVNFPTMLTISPMEVVKLTIEGESVRPSQKQMCSDTENDRQLMIDCIIRLDRRLRVVGPQTAGVANKADPFPTSTEAGWFRWIIPQSTQVDAVHGTVSLSLTGNGKTNEQGDHATQTWSVWIQCESATELFDRLPVQVELVYLQEFPKTEQQKLLDKLLYNMQIPLLPPIHLEILLHFITLFICLFLSTRARTKMQCGQLIEYQQVIIRSVPQEKSLQQSANKPNADCINNLVNLRWSGVTNIPSTESFASQKAVLITDADMTHEEYVVWHSLLSAVGLSRHQLWDVDCHESTLNDNPNEWLFVCPRFSSAVESIWFNFGLSDSTPSPSNQAHSRPVTPQSPAAKDCADFTRCVKNNPQIADSSMLAIRRTVDDEINLKNNSRTEYSSNMINSMPDNVYLTHYEPSSRSFSFTTRSSRAFSLELQSTDERPECGSEKPADLYSFEHMWIVNGLGFYGLPECGFPNQIALSSAVSADKPGQLSRFDNAMDSTIPQTVSVVSPWGQLFLLLLAVLPTKHRANLIRHNPPAPRIILPWGEQLTVSYLAACSLEAYLLDVVERPNQTAYKPFVHAFLSSLPHTPFKLPCLARYERLCSNLRDFPRAYQDQLSVCLTALLRQKKLARIQGSAILRQQISMQYHRVTQQLKTSLVKNVLFLIELR</sequence>
<feature type="region of interest" description="Disordered" evidence="1">
    <location>
        <begin position="267"/>
        <end position="291"/>
    </location>
</feature>
<proteinExistence type="predicted"/>
<name>A0A8E0RR25_9TREM</name>
<dbReference type="OrthoDB" id="6254245at2759"/>
<keyword evidence="3" id="KW-1185">Reference proteome</keyword>
<evidence type="ECO:0000313" key="3">
    <source>
        <dbReference type="Proteomes" id="UP000728185"/>
    </source>
</evidence>
<accession>A0A8E0RR25</accession>
<feature type="region of interest" description="Disordered" evidence="1">
    <location>
        <begin position="108"/>
        <end position="135"/>
    </location>
</feature>
<reference evidence="2" key="1">
    <citation type="submission" date="2019-05" db="EMBL/GenBank/DDBJ databases">
        <title>Annotation for the trematode Fasciolopsis buski.</title>
        <authorList>
            <person name="Choi Y.-J."/>
        </authorList>
    </citation>
    <scope>NUCLEOTIDE SEQUENCE</scope>
    <source>
        <strain evidence="2">HT</strain>
        <tissue evidence="2">Whole worm</tissue>
    </source>
</reference>
<feature type="region of interest" description="Disordered" evidence="1">
    <location>
        <begin position="525"/>
        <end position="551"/>
    </location>
</feature>
<organism evidence="2 3">
    <name type="scientific">Fasciolopsis buskii</name>
    <dbReference type="NCBI Taxonomy" id="27845"/>
    <lineage>
        <taxon>Eukaryota</taxon>
        <taxon>Metazoa</taxon>
        <taxon>Spiralia</taxon>
        <taxon>Lophotrochozoa</taxon>
        <taxon>Platyhelminthes</taxon>
        <taxon>Trematoda</taxon>
        <taxon>Digenea</taxon>
        <taxon>Plagiorchiida</taxon>
        <taxon>Echinostomata</taxon>
        <taxon>Echinostomatoidea</taxon>
        <taxon>Fasciolidae</taxon>
        <taxon>Fasciolopsis</taxon>
    </lineage>
</organism>
<protein>
    <submittedName>
        <fullName evidence="2">Uncharacterized protein</fullName>
    </submittedName>
</protein>
<dbReference type="Proteomes" id="UP000728185">
    <property type="component" value="Unassembled WGS sequence"/>
</dbReference>
<dbReference type="EMBL" id="LUCM01010159">
    <property type="protein sequence ID" value="KAA0185862.1"/>
    <property type="molecule type" value="Genomic_DNA"/>
</dbReference>
<evidence type="ECO:0000313" key="2">
    <source>
        <dbReference type="EMBL" id="KAA0185862.1"/>
    </source>
</evidence>
<feature type="region of interest" description="Disordered" evidence="1">
    <location>
        <begin position="595"/>
        <end position="631"/>
    </location>
</feature>
<feature type="compositionally biased region" description="Polar residues" evidence="1">
    <location>
        <begin position="117"/>
        <end position="134"/>
    </location>
</feature>
<comment type="caution">
    <text evidence="2">The sequence shown here is derived from an EMBL/GenBank/DDBJ whole genome shotgun (WGS) entry which is preliminary data.</text>
</comment>
<evidence type="ECO:0000256" key="1">
    <source>
        <dbReference type="SAM" id="MobiDB-lite"/>
    </source>
</evidence>